<dbReference type="Pfam" id="PF10326">
    <property type="entry name" value="7TM_GPCR_Str"/>
    <property type="match status" value="1"/>
</dbReference>
<organism evidence="2 3">
    <name type="scientific">Ancylostoma ceylanicum</name>
    <dbReference type="NCBI Taxonomy" id="53326"/>
    <lineage>
        <taxon>Eukaryota</taxon>
        <taxon>Metazoa</taxon>
        <taxon>Ecdysozoa</taxon>
        <taxon>Nematoda</taxon>
        <taxon>Chromadorea</taxon>
        <taxon>Rhabditida</taxon>
        <taxon>Rhabditina</taxon>
        <taxon>Rhabditomorpha</taxon>
        <taxon>Strongyloidea</taxon>
        <taxon>Ancylostomatidae</taxon>
        <taxon>Ancylostomatinae</taxon>
        <taxon>Ancylostoma</taxon>
    </lineage>
</organism>
<gene>
    <name evidence="2" type="primary">Acey_s0066.g3738</name>
    <name evidence="2" type="ORF">Y032_0066g3738</name>
</gene>
<keyword evidence="1" id="KW-0472">Membrane</keyword>
<dbReference type="PANTHER" id="PTHR22943">
    <property type="entry name" value="7-TRANSMEMBRANE DOMAIN RECEPTOR C.ELEGANS"/>
    <property type="match status" value="1"/>
</dbReference>
<reference evidence="3" key="1">
    <citation type="journal article" date="2015" name="Nat. Genet.">
        <title>The genome and transcriptome of the zoonotic hookworm Ancylostoma ceylanicum identify infection-specific gene families.</title>
        <authorList>
            <person name="Schwarz E.M."/>
            <person name="Hu Y."/>
            <person name="Antoshechkin I."/>
            <person name="Miller M.M."/>
            <person name="Sternberg P.W."/>
            <person name="Aroian R.V."/>
        </authorList>
    </citation>
    <scope>NUCLEOTIDE SEQUENCE</scope>
    <source>
        <strain evidence="3">HY135</strain>
    </source>
</reference>
<evidence type="ECO:0000313" key="2">
    <source>
        <dbReference type="EMBL" id="EYC08389.1"/>
    </source>
</evidence>
<dbReference type="OrthoDB" id="5877015at2759"/>
<feature type="transmembrane region" description="Helical" evidence="1">
    <location>
        <begin position="131"/>
        <end position="153"/>
    </location>
</feature>
<keyword evidence="3" id="KW-1185">Reference proteome</keyword>
<dbReference type="SUPFAM" id="SSF81321">
    <property type="entry name" value="Family A G protein-coupled receptor-like"/>
    <property type="match status" value="1"/>
</dbReference>
<evidence type="ECO:0008006" key="4">
    <source>
        <dbReference type="Google" id="ProtNLM"/>
    </source>
</evidence>
<dbReference type="InterPro" id="IPR019428">
    <property type="entry name" value="7TM_GPCR_serpentine_rcpt_Str"/>
</dbReference>
<proteinExistence type="predicted"/>
<dbReference type="Proteomes" id="UP000024635">
    <property type="component" value="Unassembled WGS sequence"/>
</dbReference>
<keyword evidence="1" id="KW-0812">Transmembrane</keyword>
<name>A0A016TZ90_9BILA</name>
<evidence type="ECO:0000313" key="3">
    <source>
        <dbReference type="Proteomes" id="UP000024635"/>
    </source>
</evidence>
<feature type="transmembrane region" description="Helical" evidence="1">
    <location>
        <begin position="81"/>
        <end position="111"/>
    </location>
</feature>
<feature type="transmembrane region" description="Helical" evidence="1">
    <location>
        <begin position="165"/>
        <end position="186"/>
    </location>
</feature>
<dbReference type="PANTHER" id="PTHR22943:SF248">
    <property type="entry name" value="SEVEN TM RECEPTOR"/>
    <property type="match status" value="1"/>
</dbReference>
<sequence length="222" mass="24630">MYVKHSLRSHLVYIYSSPKCFIIISAINTAVVFNWIAMIYFSCWPTTGFVDNLGPSISLGHDVNLKDVAFIGLSVLHLSTFALALFVEALVLVLVLGCVGSHCAIGIHLCLKRNSFSVQSKRMQQQMFTMLLFESACPAFCLHVPLASIYVLVFTGIASPSTMSYMIGLLMASYPLFCPLVVVLVMKEYRRFFCRIFGLQTSRNSSSATIIVDGRTTKTTVK</sequence>
<comment type="caution">
    <text evidence="2">The sequence shown here is derived from an EMBL/GenBank/DDBJ whole genome shotgun (WGS) entry which is preliminary data.</text>
</comment>
<accession>A0A016TZ90</accession>
<dbReference type="AlphaFoldDB" id="A0A016TZ90"/>
<protein>
    <recommendedName>
        <fullName evidence="4">7TM chemoreceptor</fullName>
    </recommendedName>
</protein>
<keyword evidence="1" id="KW-1133">Transmembrane helix</keyword>
<dbReference type="EMBL" id="JARK01001402">
    <property type="protein sequence ID" value="EYC08389.1"/>
    <property type="molecule type" value="Genomic_DNA"/>
</dbReference>
<evidence type="ECO:0000256" key="1">
    <source>
        <dbReference type="SAM" id="Phobius"/>
    </source>
</evidence>
<feature type="transmembrane region" description="Helical" evidence="1">
    <location>
        <begin position="21"/>
        <end position="41"/>
    </location>
</feature>